<evidence type="ECO:0008006" key="4">
    <source>
        <dbReference type="Google" id="ProtNLM"/>
    </source>
</evidence>
<dbReference type="EMBL" id="JACHGG010000002">
    <property type="protein sequence ID" value="MBB6058712.1"/>
    <property type="molecule type" value="Genomic_DNA"/>
</dbReference>
<reference evidence="2 3" key="1">
    <citation type="submission" date="2020-08" db="EMBL/GenBank/DDBJ databases">
        <title>Genomic Encyclopedia of Type Strains, Phase IV (KMG-IV): sequencing the most valuable type-strain genomes for metagenomic binning, comparative biology and taxonomic classification.</title>
        <authorList>
            <person name="Goeker M."/>
        </authorList>
    </citation>
    <scope>NUCLEOTIDE SEQUENCE [LARGE SCALE GENOMIC DNA]</scope>
    <source>
        <strain evidence="2 3">DSM 26718</strain>
    </source>
</reference>
<protein>
    <recommendedName>
        <fullName evidence="4">Nucleotide-diphospho-sugar transferase</fullName>
    </recommendedName>
</protein>
<keyword evidence="3" id="KW-1185">Reference proteome</keyword>
<name>A0A7W9SZD6_9BACT</name>
<accession>A0A7W9SZD6</accession>
<evidence type="ECO:0000313" key="3">
    <source>
        <dbReference type="Proteomes" id="UP000532746"/>
    </source>
</evidence>
<evidence type="ECO:0000313" key="2">
    <source>
        <dbReference type="EMBL" id="MBB6058712.1"/>
    </source>
</evidence>
<dbReference type="Gene3D" id="3.90.550.10">
    <property type="entry name" value="Spore Coat Polysaccharide Biosynthesis Protein SpsA, Chain A"/>
    <property type="match status" value="1"/>
</dbReference>
<comment type="caution">
    <text evidence="2">The sequence shown here is derived from an EMBL/GenBank/DDBJ whole genome shotgun (WGS) entry which is preliminary data.</text>
</comment>
<sequence length="341" mass="38396">MLSTPDAAVAAAAPLHTPVLLLIFNRPATTRRVFEAIRRARPRRLYIAADGPRATHPEDAARCAAARAEVARVDWPCEVFTLFRTSNLNCGVGPASALNWFFEHEEAGIILEDDCVPAPSFFRFCEELLAHYRHDTRVLHIGGNNFSREARRPQPAGADSYFFSTQVNSWGWATWRRAWRLYDFHLSQYHRLAAQGKLRGLYSSWLENRYRLGKIRSVVGLPQPPDVWDYQWHFTVAAHSGLCIVPAVNLVGNIGFGEQGTHTLDATDAFADIPTTDLAFPLQHPAFVLPDRRRDQQRFREFLWGRLAAKARRLAARLLPRPSGPPPAPVSSPPVPHTQLV</sequence>
<feature type="region of interest" description="Disordered" evidence="1">
    <location>
        <begin position="318"/>
        <end position="341"/>
    </location>
</feature>
<dbReference type="SUPFAM" id="SSF53448">
    <property type="entry name" value="Nucleotide-diphospho-sugar transferases"/>
    <property type="match status" value="1"/>
</dbReference>
<dbReference type="Proteomes" id="UP000532746">
    <property type="component" value="Unassembled WGS sequence"/>
</dbReference>
<gene>
    <name evidence="2" type="ORF">HNQ93_001558</name>
</gene>
<organism evidence="2 3">
    <name type="scientific">Hymenobacter luteus</name>
    <dbReference type="NCBI Taxonomy" id="1411122"/>
    <lineage>
        <taxon>Bacteria</taxon>
        <taxon>Pseudomonadati</taxon>
        <taxon>Bacteroidota</taxon>
        <taxon>Cytophagia</taxon>
        <taxon>Cytophagales</taxon>
        <taxon>Hymenobacteraceae</taxon>
        <taxon>Hymenobacter</taxon>
    </lineage>
</organism>
<dbReference type="AlphaFoldDB" id="A0A7W9SZD6"/>
<dbReference type="InterPro" id="IPR029044">
    <property type="entry name" value="Nucleotide-diphossugar_trans"/>
</dbReference>
<dbReference type="RefSeq" id="WP_183403102.1">
    <property type="nucleotide sequence ID" value="NZ_JACHGG010000002.1"/>
</dbReference>
<feature type="compositionally biased region" description="Pro residues" evidence="1">
    <location>
        <begin position="322"/>
        <end position="341"/>
    </location>
</feature>
<evidence type="ECO:0000256" key="1">
    <source>
        <dbReference type="SAM" id="MobiDB-lite"/>
    </source>
</evidence>
<proteinExistence type="predicted"/>